<sequence>MPASINNPNDANGKNDDAELSHADTDSIKSYATNETNFREKTIDALNNVTKALEGMTTAQNDMKVIFIKGITTIVDKLNEHSSHTSSDHDPRSTKCGNETNATTSTANSADAGTSDTAVGVGRHELIELIQNEIKRVGINPNSNENTPKTSGSDVVKELSEKIRVELVGKDSNKREYKLTSQTKFEHFMDFLTSELRILDLLYIINSDVKPNFTVDDATREKHVFKVRDILINRLDQNYYSKIDKIKDPVEILNKIREIKRCESNLTSMTIRKRLYNMEYVPSKEKAAEFWDRFEELVRNYDSLPNVNPLSHDEKRDAFFNAITPAIPQVQSVEFMTTNSTGKGLTYDQLKAFIIQHEANRAQTSDTKPTALNVKRHDPKNRCYGCGAQGHHKDECPNDNQPKCYECGNIGHIARECSVRLAKQNEQGPTSKFSSSSRQHPRNNSHRTGNRGSFRGKRKFSGASRENHAKRAKISEKGQGGQQKYKDKRNRDDSKENQSGNKLNKGNGSEVNMINCSITSEGNSLTNANDVENTFTRFLADSGATEHLTNSKLIFKTFDETKRSSIRCANKEAHADLSSEGAGTVNVKLSNDRVMNLENVICAEALSENLLSLRKFADMGLSIYLDNREIDIFDPISHESFIKGIYQQPYWIVELELDETSSKGQRLSESRTLKTVAYLTTESSDGEPRYMTRSKTKTIDRSQIDADPTSIDAGIEKKSDATETN</sequence>
<gene>
    <name evidence="5" type="primary">LOC113464288</name>
</gene>
<feature type="region of interest" description="Disordered" evidence="2">
    <location>
        <begin position="684"/>
        <end position="725"/>
    </location>
</feature>
<keyword evidence="1" id="KW-0863">Zinc-finger</keyword>
<feature type="compositionally biased region" description="Polar residues" evidence="2">
    <location>
        <begin position="1"/>
        <end position="12"/>
    </location>
</feature>
<feature type="region of interest" description="Disordered" evidence="2">
    <location>
        <begin position="81"/>
        <end position="116"/>
    </location>
</feature>
<dbReference type="GO" id="GO:0003676">
    <property type="term" value="F:nucleic acid binding"/>
    <property type="evidence" value="ECO:0007669"/>
    <property type="project" value="InterPro"/>
</dbReference>
<feature type="region of interest" description="Disordered" evidence="2">
    <location>
        <begin position="422"/>
        <end position="511"/>
    </location>
</feature>
<evidence type="ECO:0000313" key="4">
    <source>
        <dbReference type="Proteomes" id="UP000694925"/>
    </source>
</evidence>
<evidence type="ECO:0000256" key="2">
    <source>
        <dbReference type="SAM" id="MobiDB-lite"/>
    </source>
</evidence>
<dbReference type="AlphaFoldDB" id="A0AAJ7WAD5"/>
<feature type="compositionally biased region" description="Low complexity" evidence="2">
    <location>
        <begin position="100"/>
        <end position="116"/>
    </location>
</feature>
<dbReference type="Proteomes" id="UP000694925">
    <property type="component" value="Unplaced"/>
</dbReference>
<evidence type="ECO:0000256" key="1">
    <source>
        <dbReference type="PROSITE-ProRule" id="PRU00047"/>
    </source>
</evidence>
<dbReference type="InterPro" id="IPR036875">
    <property type="entry name" value="Znf_CCHC_sf"/>
</dbReference>
<accession>A0AAJ7WAD5</accession>
<keyword evidence="1" id="KW-0479">Metal-binding</keyword>
<feature type="compositionally biased region" description="Basic and acidic residues" evidence="2">
    <location>
        <begin position="714"/>
        <end position="725"/>
    </location>
</feature>
<reference evidence="5" key="1">
    <citation type="submission" date="2025-08" db="UniProtKB">
        <authorList>
            <consortium name="RefSeq"/>
        </authorList>
    </citation>
    <scope>IDENTIFICATION</scope>
    <source>
        <tissue evidence="5">Whole body</tissue>
    </source>
</reference>
<feature type="non-terminal residue" evidence="5">
    <location>
        <position position="725"/>
    </location>
</feature>
<evidence type="ECO:0000313" key="5">
    <source>
        <dbReference type="RefSeq" id="XP_026669095.1"/>
    </source>
</evidence>
<keyword evidence="4" id="KW-1185">Reference proteome</keyword>
<feature type="compositionally biased region" description="Basic and acidic residues" evidence="2">
    <location>
        <begin position="81"/>
        <end position="93"/>
    </location>
</feature>
<dbReference type="Pfam" id="PF22936">
    <property type="entry name" value="Pol_BBD"/>
    <property type="match status" value="1"/>
</dbReference>
<dbReference type="KEGG" id="ccal:113464288"/>
<evidence type="ECO:0000259" key="3">
    <source>
        <dbReference type="PROSITE" id="PS50158"/>
    </source>
</evidence>
<feature type="compositionally biased region" description="Basic and acidic residues" evidence="2">
    <location>
        <begin position="13"/>
        <end position="27"/>
    </location>
</feature>
<keyword evidence="1" id="KW-0862">Zinc</keyword>
<dbReference type="SUPFAM" id="SSF57756">
    <property type="entry name" value="Retrovirus zinc finger-like domains"/>
    <property type="match status" value="1"/>
</dbReference>
<dbReference type="Gene3D" id="4.10.60.10">
    <property type="entry name" value="Zinc finger, CCHC-type"/>
    <property type="match status" value="1"/>
</dbReference>
<dbReference type="SMART" id="SM00343">
    <property type="entry name" value="ZnF_C2HC"/>
    <property type="match status" value="2"/>
</dbReference>
<feature type="domain" description="CCHC-type" evidence="3">
    <location>
        <begin position="403"/>
        <end position="417"/>
    </location>
</feature>
<dbReference type="InterPro" id="IPR001878">
    <property type="entry name" value="Znf_CCHC"/>
</dbReference>
<organism evidence="4 5">
    <name type="scientific">Ceratina calcarata</name>
    <dbReference type="NCBI Taxonomy" id="156304"/>
    <lineage>
        <taxon>Eukaryota</taxon>
        <taxon>Metazoa</taxon>
        <taxon>Ecdysozoa</taxon>
        <taxon>Arthropoda</taxon>
        <taxon>Hexapoda</taxon>
        <taxon>Insecta</taxon>
        <taxon>Pterygota</taxon>
        <taxon>Neoptera</taxon>
        <taxon>Endopterygota</taxon>
        <taxon>Hymenoptera</taxon>
        <taxon>Apocrita</taxon>
        <taxon>Aculeata</taxon>
        <taxon>Apoidea</taxon>
        <taxon>Anthophila</taxon>
        <taxon>Apidae</taxon>
        <taxon>Ceratina</taxon>
        <taxon>Zadontomerus</taxon>
    </lineage>
</organism>
<dbReference type="Pfam" id="PF00098">
    <property type="entry name" value="zf-CCHC"/>
    <property type="match status" value="1"/>
</dbReference>
<dbReference type="GO" id="GO:0008270">
    <property type="term" value="F:zinc ion binding"/>
    <property type="evidence" value="ECO:0007669"/>
    <property type="project" value="UniProtKB-KW"/>
</dbReference>
<dbReference type="RefSeq" id="XP_026669095.1">
    <property type="nucleotide sequence ID" value="XM_026813294.1"/>
</dbReference>
<protein>
    <submittedName>
        <fullName evidence="5">Uncharacterized protein LOC113464288</fullName>
    </submittedName>
</protein>
<feature type="domain" description="CCHC-type" evidence="3">
    <location>
        <begin position="382"/>
        <end position="398"/>
    </location>
</feature>
<dbReference type="GeneID" id="113464288"/>
<feature type="compositionally biased region" description="Polar residues" evidence="2">
    <location>
        <begin position="497"/>
        <end position="511"/>
    </location>
</feature>
<feature type="compositionally biased region" description="Basic residues" evidence="2">
    <location>
        <begin position="439"/>
        <end position="460"/>
    </location>
</feature>
<feature type="region of interest" description="Disordered" evidence="2">
    <location>
        <begin position="1"/>
        <end position="33"/>
    </location>
</feature>
<dbReference type="PROSITE" id="PS50158">
    <property type="entry name" value="ZF_CCHC"/>
    <property type="match status" value="2"/>
</dbReference>
<name>A0AAJ7WAD5_9HYME</name>
<dbReference type="InterPro" id="IPR054722">
    <property type="entry name" value="PolX-like_BBD"/>
</dbReference>
<proteinExistence type="predicted"/>
<feature type="compositionally biased region" description="Basic and acidic residues" evidence="2">
    <location>
        <begin position="465"/>
        <end position="476"/>
    </location>
</feature>
<feature type="compositionally biased region" description="Polar residues" evidence="2">
    <location>
        <begin position="424"/>
        <end position="438"/>
    </location>
</feature>